<dbReference type="Proteomes" id="UP001148838">
    <property type="component" value="Unassembled WGS sequence"/>
</dbReference>
<proteinExistence type="predicted"/>
<organism evidence="1 2">
    <name type="scientific">Periplaneta americana</name>
    <name type="common">American cockroach</name>
    <name type="synonym">Blatta americana</name>
    <dbReference type="NCBI Taxonomy" id="6978"/>
    <lineage>
        <taxon>Eukaryota</taxon>
        <taxon>Metazoa</taxon>
        <taxon>Ecdysozoa</taxon>
        <taxon>Arthropoda</taxon>
        <taxon>Hexapoda</taxon>
        <taxon>Insecta</taxon>
        <taxon>Pterygota</taxon>
        <taxon>Neoptera</taxon>
        <taxon>Polyneoptera</taxon>
        <taxon>Dictyoptera</taxon>
        <taxon>Blattodea</taxon>
        <taxon>Blattoidea</taxon>
        <taxon>Blattidae</taxon>
        <taxon>Blattinae</taxon>
        <taxon>Periplaneta</taxon>
    </lineage>
</organism>
<sequence>MRRAVLVQEPGRSATHSITEKEWELRLLAFDIAERNEILHRFSKEKRIAGKKWYYAVKRRHPQLNLRQPESISFARAKGFDKENFERNDVPVMKACTIEPVNEEIPEPNRPNTKIPEREQ</sequence>
<dbReference type="EMBL" id="JAJSOF020000031">
    <property type="protein sequence ID" value="KAJ4430654.1"/>
    <property type="molecule type" value="Genomic_DNA"/>
</dbReference>
<comment type="caution">
    <text evidence="1">The sequence shown here is derived from an EMBL/GenBank/DDBJ whole genome shotgun (WGS) entry which is preliminary data.</text>
</comment>
<keyword evidence="2" id="KW-1185">Reference proteome</keyword>
<evidence type="ECO:0000313" key="2">
    <source>
        <dbReference type="Proteomes" id="UP001148838"/>
    </source>
</evidence>
<name>A0ABQ8S9W9_PERAM</name>
<reference evidence="1 2" key="1">
    <citation type="journal article" date="2022" name="Allergy">
        <title>Genome assembly and annotation of Periplaneta americana reveal a comprehensive cockroach allergen profile.</title>
        <authorList>
            <person name="Wang L."/>
            <person name="Xiong Q."/>
            <person name="Saelim N."/>
            <person name="Wang L."/>
            <person name="Nong W."/>
            <person name="Wan A.T."/>
            <person name="Shi M."/>
            <person name="Liu X."/>
            <person name="Cao Q."/>
            <person name="Hui J.H.L."/>
            <person name="Sookrung N."/>
            <person name="Leung T.F."/>
            <person name="Tungtrongchitr A."/>
            <person name="Tsui S.K.W."/>
        </authorList>
    </citation>
    <scope>NUCLEOTIDE SEQUENCE [LARGE SCALE GENOMIC DNA]</scope>
    <source>
        <strain evidence="1">PWHHKU_190912</strain>
    </source>
</reference>
<evidence type="ECO:0000313" key="1">
    <source>
        <dbReference type="EMBL" id="KAJ4430654.1"/>
    </source>
</evidence>
<gene>
    <name evidence="1" type="ORF">ANN_19244</name>
</gene>
<protein>
    <submittedName>
        <fullName evidence="1">Uncharacterized protein</fullName>
    </submittedName>
</protein>
<accession>A0ABQ8S9W9</accession>